<evidence type="ECO:0000313" key="10">
    <source>
        <dbReference type="EMBL" id="AUR51835.1"/>
    </source>
</evidence>
<evidence type="ECO:0000256" key="2">
    <source>
        <dbReference type="ARBA" id="ARBA00014213"/>
    </source>
</evidence>
<evidence type="ECO:0000256" key="1">
    <source>
        <dbReference type="ARBA" id="ARBA00004429"/>
    </source>
</evidence>
<keyword evidence="11" id="KW-1185">Reference proteome</keyword>
<keyword evidence="4" id="KW-1003">Cell membrane</keyword>
<evidence type="ECO:0000256" key="9">
    <source>
        <dbReference type="SAM" id="Phobius"/>
    </source>
</evidence>
<evidence type="ECO:0000256" key="5">
    <source>
        <dbReference type="ARBA" id="ARBA00022519"/>
    </source>
</evidence>
<evidence type="ECO:0000256" key="7">
    <source>
        <dbReference type="ARBA" id="ARBA00022989"/>
    </source>
</evidence>
<keyword evidence="5" id="KW-0997">Cell inner membrane</keyword>
<dbReference type="Proteomes" id="UP000236655">
    <property type="component" value="Chromosome"/>
</dbReference>
<dbReference type="GO" id="GO:0055085">
    <property type="term" value="P:transmembrane transport"/>
    <property type="evidence" value="ECO:0007669"/>
    <property type="project" value="InterPro"/>
</dbReference>
<dbReference type="RefSeq" id="WP_102951132.1">
    <property type="nucleotide sequence ID" value="NZ_CP024847.1"/>
</dbReference>
<sequence>MLKYTNYDILAFIMLIKNVFYRELVSNAARILVVLVIILPITELFKLLDQASAGHIPKVTLFTLTLYGTLASFPMILNIATFLSIVITFNRYSKDHELAIWLSCGISPFRWLKQTAIFVTPLALTCGICSMLITPWAVRQSNQYANFLAKQSATMALTEGVFKESPDNKDVYYIEKYSLKDGYAKNIFLKYQDESNINYNITANEGMVSNNQGMVKLTLYKGNRYQLDNYESGNVLLMSFKTFTATLKQAYDPIRDRAQLNTQSYPTRDLIRLYSEPHNRGELSWRVSIMIMTFVMGLIAVPLSMQTSRVQNSLVFIFPPIIYGVYQNIIMTINAQINDDKIYSAFWTMPVHIIIIGLALALTYVKTKPNGYFRSKNK</sequence>
<dbReference type="Pfam" id="PF03739">
    <property type="entry name" value="LptF_LptG"/>
    <property type="match status" value="1"/>
</dbReference>
<evidence type="ECO:0000256" key="8">
    <source>
        <dbReference type="ARBA" id="ARBA00023136"/>
    </source>
</evidence>
<dbReference type="GO" id="GO:0015920">
    <property type="term" value="P:lipopolysaccharide transport"/>
    <property type="evidence" value="ECO:0007669"/>
    <property type="project" value="TreeGrafter"/>
</dbReference>
<dbReference type="PANTHER" id="PTHR33529">
    <property type="entry name" value="SLR0882 PROTEIN-RELATED"/>
    <property type="match status" value="1"/>
</dbReference>
<feature type="transmembrane region" description="Helical" evidence="9">
    <location>
        <begin position="116"/>
        <end position="138"/>
    </location>
</feature>
<proteinExistence type="predicted"/>
<keyword evidence="8 9" id="KW-0472">Membrane</keyword>
<dbReference type="AlphaFoldDB" id="A0A2I7N6I8"/>
<feature type="transmembrane region" description="Helical" evidence="9">
    <location>
        <begin position="313"/>
        <end position="333"/>
    </location>
</feature>
<comment type="subcellular location">
    <subcellularLocation>
        <location evidence="1">Cell inner membrane</location>
        <topology evidence="1">Multi-pass membrane protein</topology>
    </subcellularLocation>
</comment>
<evidence type="ECO:0000313" key="11">
    <source>
        <dbReference type="Proteomes" id="UP000236655"/>
    </source>
</evidence>
<dbReference type="PANTHER" id="PTHR33529:SF7">
    <property type="entry name" value="LIPOPOLYSACCHARIDE EXPORT SYSTEM PERMEASE PROTEIN LPTF"/>
    <property type="match status" value="1"/>
</dbReference>
<accession>A0A2I7N6I8</accession>
<keyword evidence="3" id="KW-0813">Transport</keyword>
<evidence type="ECO:0000256" key="3">
    <source>
        <dbReference type="ARBA" id="ARBA00022448"/>
    </source>
</evidence>
<reference evidence="11" key="1">
    <citation type="submission" date="2017-11" db="EMBL/GenBank/DDBJ databases">
        <authorList>
            <person name="Chan K.G."/>
            <person name="Lee L.S."/>
        </authorList>
    </citation>
    <scope>NUCLEOTIDE SEQUENCE [LARGE SCALE GENOMIC DNA]</scope>
    <source>
        <strain evidence="11">DSM 100970</strain>
    </source>
</reference>
<feature type="transmembrane region" description="Helical" evidence="9">
    <location>
        <begin position="345"/>
        <end position="365"/>
    </location>
</feature>
<name>A0A2I7N6I8_9NEIS</name>
<keyword evidence="7 9" id="KW-1133">Transmembrane helix</keyword>
<feature type="transmembrane region" description="Helical" evidence="9">
    <location>
        <begin position="283"/>
        <end position="301"/>
    </location>
</feature>
<organism evidence="10 11">
    <name type="scientific">Aquella oligotrophica</name>
    <dbReference type="NCBI Taxonomy" id="2067065"/>
    <lineage>
        <taxon>Bacteria</taxon>
        <taxon>Pseudomonadati</taxon>
        <taxon>Pseudomonadota</taxon>
        <taxon>Betaproteobacteria</taxon>
        <taxon>Neisseriales</taxon>
        <taxon>Neisseriaceae</taxon>
        <taxon>Aquella</taxon>
    </lineage>
</organism>
<gene>
    <name evidence="10" type="primary">lptF</name>
    <name evidence="10" type="ORF">CUN60_05830</name>
</gene>
<dbReference type="OrthoDB" id="9778062at2"/>
<evidence type="ECO:0000256" key="6">
    <source>
        <dbReference type="ARBA" id="ARBA00022692"/>
    </source>
</evidence>
<keyword evidence="6 9" id="KW-0812">Transmembrane</keyword>
<protein>
    <recommendedName>
        <fullName evidence="2">Lipopolysaccharide export system permease protein LptF</fullName>
    </recommendedName>
</protein>
<dbReference type="InterPro" id="IPR005495">
    <property type="entry name" value="LptG/LptF_permease"/>
</dbReference>
<dbReference type="KEGG" id="nba:CUN60_05830"/>
<feature type="transmembrane region" description="Helical" evidence="9">
    <location>
        <begin position="20"/>
        <end position="41"/>
    </location>
</feature>
<dbReference type="NCBIfam" id="TIGR04407">
    <property type="entry name" value="LptF_YjgP"/>
    <property type="match status" value="1"/>
</dbReference>
<dbReference type="InterPro" id="IPR030922">
    <property type="entry name" value="LptF"/>
</dbReference>
<dbReference type="EMBL" id="CP024847">
    <property type="protein sequence ID" value="AUR51835.1"/>
    <property type="molecule type" value="Genomic_DNA"/>
</dbReference>
<feature type="transmembrane region" description="Helical" evidence="9">
    <location>
        <begin position="61"/>
        <end position="89"/>
    </location>
</feature>
<evidence type="ECO:0000256" key="4">
    <source>
        <dbReference type="ARBA" id="ARBA00022475"/>
    </source>
</evidence>
<dbReference type="GO" id="GO:0043190">
    <property type="term" value="C:ATP-binding cassette (ABC) transporter complex"/>
    <property type="evidence" value="ECO:0007669"/>
    <property type="project" value="InterPro"/>
</dbReference>